<comment type="similarity">
    <text evidence="4">Belongs to the glutamyl-tRNA reductase family.</text>
</comment>
<comment type="catalytic activity">
    <reaction evidence="4">
        <text>(S)-4-amino-5-oxopentanoate + tRNA(Glu) + NADP(+) = L-glutamyl-tRNA(Glu) + NADPH + H(+)</text>
        <dbReference type="Rhea" id="RHEA:12344"/>
        <dbReference type="Rhea" id="RHEA-COMP:9663"/>
        <dbReference type="Rhea" id="RHEA-COMP:9680"/>
        <dbReference type="ChEBI" id="CHEBI:15378"/>
        <dbReference type="ChEBI" id="CHEBI:57501"/>
        <dbReference type="ChEBI" id="CHEBI:57783"/>
        <dbReference type="ChEBI" id="CHEBI:58349"/>
        <dbReference type="ChEBI" id="CHEBI:78442"/>
        <dbReference type="ChEBI" id="CHEBI:78520"/>
        <dbReference type="EC" id="1.2.1.70"/>
    </reaction>
</comment>
<feature type="binding site" evidence="4 6">
    <location>
        <position position="130"/>
    </location>
    <ligand>
        <name>substrate</name>
    </ligand>
</feature>
<keyword evidence="3 4" id="KW-0627">Porphyrin biosynthesis</keyword>
<dbReference type="InterPro" id="IPR000343">
    <property type="entry name" value="4pyrrol_synth_GluRdtase"/>
</dbReference>
<dbReference type="InterPro" id="IPR015895">
    <property type="entry name" value="4pyrrol_synth_GluRdtase_N"/>
</dbReference>
<evidence type="ECO:0000256" key="4">
    <source>
        <dbReference type="HAMAP-Rule" id="MF_00087"/>
    </source>
</evidence>
<comment type="domain">
    <text evidence="4">Possesses an unusual extended V-shaped dimeric structure with each monomer consisting of three distinct domains arranged along a curved 'spinal' alpha-helix. The N-terminal catalytic domain specifically recognizes the glutamate moiety of the substrate. The second domain is the NADPH-binding domain, and the third C-terminal domain is responsible for dimerization.</text>
</comment>
<feature type="binding site" evidence="4 6">
    <location>
        <position position="119"/>
    </location>
    <ligand>
        <name>substrate</name>
    </ligand>
</feature>
<dbReference type="NCBIfam" id="NF000750">
    <property type="entry name" value="PRK00045.3-4"/>
    <property type="match status" value="1"/>
</dbReference>
<evidence type="ECO:0000256" key="2">
    <source>
        <dbReference type="ARBA" id="ARBA00023002"/>
    </source>
</evidence>
<dbReference type="GO" id="GO:0050661">
    <property type="term" value="F:NADP binding"/>
    <property type="evidence" value="ECO:0007669"/>
    <property type="project" value="InterPro"/>
</dbReference>
<sequence length="491" mass="50869">MSMTASHHELDLEALEQLSTGAHSMGTSAVRTCEMITGAVVLATCNRFELYLDLVDGAAAPGSPGTLSERDLAHAADEVARLIAVESGVSQEAARSAFTVRSGEGVTQHLFTVASGLDSMVVGEREIAGQVRRALDASHAESTTSPRLERLFQSASRASKRVAHTTHLGADGRSVVSVGLDLAEASIPPWRQTSAVIVGTGAYAGATVAALRARGCVDIAVYSASGRAEQFAMARGVDAVTDLVTALGEADLVVSCSGAGRGNRLARPSAGPGEAAAPGSGLRTDDPSDLRYILETAAVVAARDDAAVRAGDDGTARPLVVLDLALHHDVDPGVGDIDQVLLMDLGTIRSHAPSTSSLPVRAAREIVAAAVTEFTVGETLRAADSVVVALRDRITAEVETELARSAGSFTTDADRAAHEKSLRRFAATLLHRGITRIRDAARAGEPLEEVAEDTATVLTMRWNGRRAVPGAGPATPVAEPRHSPRDGLAAG</sequence>
<evidence type="ECO:0000256" key="1">
    <source>
        <dbReference type="ARBA" id="ARBA00022857"/>
    </source>
</evidence>
<feature type="binding site" evidence="4 6">
    <location>
        <begin position="44"/>
        <end position="47"/>
    </location>
    <ligand>
        <name>substrate</name>
    </ligand>
</feature>
<dbReference type="PANTHER" id="PTHR43013">
    <property type="entry name" value="GLUTAMYL-TRNA REDUCTASE"/>
    <property type="match status" value="1"/>
</dbReference>
<evidence type="ECO:0000256" key="5">
    <source>
        <dbReference type="PIRSR" id="PIRSR000445-1"/>
    </source>
</evidence>
<dbReference type="EMBL" id="CP138359">
    <property type="protein sequence ID" value="WPF82177.1"/>
    <property type="molecule type" value="Genomic_DNA"/>
</dbReference>
<evidence type="ECO:0000259" key="10">
    <source>
        <dbReference type="Pfam" id="PF00745"/>
    </source>
</evidence>
<dbReference type="PIRSF" id="PIRSF000445">
    <property type="entry name" value="4pyrrol_synth_GluRdtase"/>
    <property type="match status" value="1"/>
</dbReference>
<evidence type="ECO:0000259" key="11">
    <source>
        <dbReference type="Pfam" id="PF05201"/>
    </source>
</evidence>
<dbReference type="SUPFAM" id="SSF51735">
    <property type="entry name" value="NAD(P)-binding Rossmann-fold domains"/>
    <property type="match status" value="1"/>
</dbReference>
<evidence type="ECO:0000256" key="8">
    <source>
        <dbReference type="PIRSR" id="PIRSR000445-4"/>
    </source>
</evidence>
<accession>A0AAF0Z6W0</accession>
<comment type="pathway">
    <text evidence="4">Porphyrin-containing compound metabolism; protoporphyrin-IX biosynthesis; 5-aminolevulinate from L-glutamyl-tRNA(Glu): step 1/2.</text>
</comment>
<dbReference type="Pfam" id="PF05201">
    <property type="entry name" value="GlutR_N"/>
    <property type="match status" value="1"/>
</dbReference>
<organism evidence="12 13">
    <name type="scientific">Sanguibacter biliveldensis</name>
    <dbReference type="NCBI Taxonomy" id="3030830"/>
    <lineage>
        <taxon>Bacteria</taxon>
        <taxon>Bacillati</taxon>
        <taxon>Actinomycetota</taxon>
        <taxon>Actinomycetes</taxon>
        <taxon>Micrococcales</taxon>
        <taxon>Sanguibacteraceae</taxon>
        <taxon>Sanguibacter</taxon>
    </lineage>
</organism>
<evidence type="ECO:0000256" key="3">
    <source>
        <dbReference type="ARBA" id="ARBA00023244"/>
    </source>
</evidence>
<dbReference type="Gene3D" id="3.30.460.30">
    <property type="entry name" value="Glutamyl-tRNA reductase, N-terminal domain"/>
    <property type="match status" value="1"/>
</dbReference>
<dbReference type="GO" id="GO:0008883">
    <property type="term" value="F:glutamyl-tRNA reductase activity"/>
    <property type="evidence" value="ECO:0007669"/>
    <property type="project" value="UniProtKB-UniRule"/>
</dbReference>
<dbReference type="PANTHER" id="PTHR43013:SF1">
    <property type="entry name" value="GLUTAMYL-TRNA REDUCTASE"/>
    <property type="match status" value="1"/>
</dbReference>
<feature type="region of interest" description="Disordered" evidence="9">
    <location>
        <begin position="466"/>
        <end position="491"/>
    </location>
</feature>
<dbReference type="Pfam" id="PF00745">
    <property type="entry name" value="GlutR_dimer"/>
    <property type="match status" value="1"/>
</dbReference>
<dbReference type="InterPro" id="IPR018214">
    <property type="entry name" value="GluRdtase_CS"/>
</dbReference>
<evidence type="ECO:0000256" key="9">
    <source>
        <dbReference type="SAM" id="MobiDB-lite"/>
    </source>
</evidence>
<dbReference type="KEGG" id="sbil:SANBI_003519"/>
<dbReference type="GO" id="GO:0019353">
    <property type="term" value="P:protoporphyrinogen IX biosynthetic process from glutamate"/>
    <property type="evidence" value="ECO:0007669"/>
    <property type="project" value="TreeGrafter"/>
</dbReference>
<evidence type="ECO:0000256" key="7">
    <source>
        <dbReference type="PIRSR" id="PIRSR000445-3"/>
    </source>
</evidence>
<feature type="region of interest" description="Disordered" evidence="9">
    <location>
        <begin position="263"/>
        <end position="284"/>
    </location>
</feature>
<dbReference type="Gene3D" id="3.40.50.720">
    <property type="entry name" value="NAD(P)-binding Rossmann-like Domain"/>
    <property type="match status" value="1"/>
</dbReference>
<dbReference type="Proteomes" id="UP001304340">
    <property type="component" value="Chromosome"/>
</dbReference>
<dbReference type="AlphaFoldDB" id="A0AAF0Z6W0"/>
<feature type="site" description="Important for activity" evidence="4 8">
    <location>
        <position position="109"/>
    </location>
</feature>
<dbReference type="PROSITE" id="PS00747">
    <property type="entry name" value="GLUTR"/>
    <property type="match status" value="1"/>
</dbReference>
<dbReference type="InterPro" id="IPR036291">
    <property type="entry name" value="NAD(P)-bd_dom_sf"/>
</dbReference>
<dbReference type="InterPro" id="IPR015896">
    <property type="entry name" value="4pyrrol_synth_GluRdtase_dimer"/>
</dbReference>
<dbReference type="HAMAP" id="MF_00087">
    <property type="entry name" value="Glu_tRNA_reductase"/>
    <property type="match status" value="1"/>
</dbReference>
<keyword evidence="13" id="KW-1185">Reference proteome</keyword>
<feature type="compositionally biased region" description="Low complexity" evidence="9">
    <location>
        <begin position="268"/>
        <end position="281"/>
    </location>
</feature>
<keyword evidence="1 4" id="KW-0521">NADP</keyword>
<comment type="function">
    <text evidence="4">Catalyzes the NADPH-dependent reduction of glutamyl-tRNA(Glu) to glutamate 1-semialdehyde (GSA).</text>
</comment>
<reference evidence="13" key="1">
    <citation type="submission" date="2023-11" db="EMBL/GenBank/DDBJ databases">
        <authorList>
            <person name="Helweg L.P."/>
            <person name="Kiel A."/>
            <person name="Hitz F."/>
            <person name="Ruckert-Reed C."/>
            <person name="Busche T."/>
            <person name="Kaltschmidt B."/>
            <person name="Kaltschmidt C."/>
        </authorList>
    </citation>
    <scope>NUCLEOTIDE SEQUENCE [LARGE SCALE GENOMIC DNA]</scope>
    <source>
        <strain evidence="13">4.1</strain>
    </source>
</reference>
<evidence type="ECO:0000256" key="6">
    <source>
        <dbReference type="PIRSR" id="PIRSR000445-2"/>
    </source>
</evidence>
<proteinExistence type="inferred from homology"/>
<feature type="domain" description="Glutamyl-tRNA reductase N-terminal" evidence="11">
    <location>
        <begin position="5"/>
        <end position="166"/>
    </location>
</feature>
<dbReference type="InterPro" id="IPR036343">
    <property type="entry name" value="GluRdtase_N_sf"/>
</dbReference>
<feature type="active site" description="Nucleophile" evidence="4 5">
    <location>
        <position position="45"/>
    </location>
</feature>
<comment type="miscellaneous">
    <text evidence="4">During catalysis, the active site Cys acts as a nucleophile attacking the alpha-carbonyl group of tRNA-bound glutamate with the formation of a thioester intermediate between enzyme and glutamate, and the concomitant release of tRNA(Glu). The thioester intermediate is finally reduced by direct hydride transfer from NADPH, to form the product GSA.</text>
</comment>
<dbReference type="EC" id="1.2.1.70" evidence="4"/>
<feature type="compositionally biased region" description="Low complexity" evidence="9">
    <location>
        <begin position="467"/>
        <end position="478"/>
    </location>
</feature>
<protein>
    <recommendedName>
        <fullName evidence="4">Glutamyl-tRNA reductase</fullName>
        <shortName evidence="4">GluTR</shortName>
        <ecNumber evidence="4">1.2.1.70</ecNumber>
    </recommendedName>
</protein>
<evidence type="ECO:0000313" key="13">
    <source>
        <dbReference type="Proteomes" id="UP001304340"/>
    </source>
</evidence>
<gene>
    <name evidence="4" type="primary">hemA</name>
    <name evidence="12" type="ORF">SANBI_003519</name>
</gene>
<feature type="binding site" evidence="4 7">
    <location>
        <begin position="199"/>
        <end position="204"/>
    </location>
    <ligand>
        <name>NADP(+)</name>
        <dbReference type="ChEBI" id="CHEBI:58349"/>
    </ligand>
</feature>
<dbReference type="RefSeq" id="WP_319157362.1">
    <property type="nucleotide sequence ID" value="NZ_CP138359.1"/>
</dbReference>
<name>A0AAF0Z6W0_9MICO</name>
<keyword evidence="2 4" id="KW-0560">Oxidoreductase</keyword>
<feature type="binding site" evidence="4 6">
    <location>
        <begin position="124"/>
        <end position="126"/>
    </location>
    <ligand>
        <name>substrate</name>
    </ligand>
</feature>
<evidence type="ECO:0000313" key="12">
    <source>
        <dbReference type="EMBL" id="WPF82177.1"/>
    </source>
</evidence>
<comment type="subunit">
    <text evidence="4">Homodimer.</text>
</comment>
<dbReference type="SUPFAM" id="SSF69742">
    <property type="entry name" value="Glutamyl tRNA-reductase catalytic, N-terminal domain"/>
    <property type="match status" value="1"/>
</dbReference>
<feature type="domain" description="Tetrapyrrole biosynthesis glutamyl-tRNA reductase dimerisation" evidence="10">
    <location>
        <begin position="362"/>
        <end position="446"/>
    </location>
</feature>